<dbReference type="OrthoDB" id="185373at2759"/>
<protein>
    <recommendedName>
        <fullName evidence="5">Pentatricopeptide repeat-containing protein</fullName>
    </recommendedName>
</protein>
<organism evidence="3 4">
    <name type="scientific">Adiantum capillus-veneris</name>
    <name type="common">Maidenhair fern</name>
    <dbReference type="NCBI Taxonomy" id="13818"/>
    <lineage>
        <taxon>Eukaryota</taxon>
        <taxon>Viridiplantae</taxon>
        <taxon>Streptophyta</taxon>
        <taxon>Embryophyta</taxon>
        <taxon>Tracheophyta</taxon>
        <taxon>Polypodiopsida</taxon>
        <taxon>Polypodiidae</taxon>
        <taxon>Polypodiales</taxon>
        <taxon>Pteridineae</taxon>
        <taxon>Pteridaceae</taxon>
        <taxon>Vittarioideae</taxon>
        <taxon>Adiantum</taxon>
    </lineage>
</organism>
<feature type="repeat" description="PPR" evidence="2">
    <location>
        <begin position="428"/>
        <end position="462"/>
    </location>
</feature>
<dbReference type="NCBIfam" id="TIGR00756">
    <property type="entry name" value="PPR"/>
    <property type="match status" value="6"/>
</dbReference>
<dbReference type="FunFam" id="1.25.40.10:FF:000158">
    <property type="entry name" value="pentatricopeptide repeat-containing protein At2g33680"/>
    <property type="match status" value="1"/>
</dbReference>
<gene>
    <name evidence="3" type="ORF">GOP47_0020351</name>
</gene>
<dbReference type="FunFam" id="1.25.40.10:FF:000073">
    <property type="entry name" value="Pentatricopeptide repeat-containing protein chloroplastic"/>
    <property type="match status" value="1"/>
</dbReference>
<feature type="repeat" description="PPR" evidence="2">
    <location>
        <begin position="629"/>
        <end position="663"/>
    </location>
</feature>
<comment type="caution">
    <text evidence="3">The sequence shown here is derived from an EMBL/GenBank/DDBJ whole genome shotgun (WGS) entry which is preliminary data.</text>
</comment>
<sequence>MHVICPLRHTLSPLPLQHVPNQKHSFSQQKNVTHICRDSSSHVEIRQSTSAKTHEPIWVYVDAVHFSSLLSSVTTLSQGYVLHNIAACIGLEDDDYLANPLISMYGRCGALLDACAVFDSTVTPNVVSWTALITCFVMNGHDRGALQIFRDMKNSGMEANRVTFLTVLRACTNIGSSLEGRMIHACVVESGLQSDVAVETSLVNMYDKCNTLEDACILFDKMRLHNVVAWTSMIAVYAGHGRHEEAVLLFWHMQSDGVDPNEPTFMNVLGACASPRALPSGRLIHALVLFGGFDEDVGIGTALVTMYSKCGEVEDAASVFGSLRPRNLVSWTAMMTAYKEYEQHEDCLLLYKQMLLEGCKPDNITFTIVLNACASLSYLSEGMCIHMTIGYLGLEADVRIASALLDMYGKVGALPEAYSLFNAVRQRDRVLWSAMISACILKGHRKEGLQLFQKMQEEKVEPDEVTYLSVLGACGSPEELDDGRTLHSRFTQVGLSLDLVGGSLISMYANCGELEDALRVFQAMQSLDIVAFNAVITACVQHGVSEKALDIFSAVQMRSNDANEVTFISLLNACAGLVALQKGRKIHALIVEAGFNLNSPVENALFNFYSKTGALEDVHVMFDKLSSPSMLSWTAFVTAYAQHGLGKEALFVFRRMQEEGVVPDEVTLVALLSACNHAGMVDAGADIFVLLSSNYRMELTADRFAGLVDLLCRAGRLMEAECYLSKLPLEISNAHWSSLLSSSLLHNAIGLSRKAATYMFDVDP</sequence>
<dbReference type="PANTHER" id="PTHR24015:SF548">
    <property type="entry name" value="OS08G0340900 PROTEIN"/>
    <property type="match status" value="1"/>
</dbReference>
<dbReference type="FunFam" id="1.25.40.10:FF:000285">
    <property type="entry name" value="Pentatricopeptide repeat-containing protein, chloroplastic"/>
    <property type="match status" value="1"/>
</dbReference>
<dbReference type="Pfam" id="PF01535">
    <property type="entry name" value="PPR"/>
    <property type="match status" value="2"/>
</dbReference>
<keyword evidence="1" id="KW-0677">Repeat</keyword>
<reference evidence="3" key="1">
    <citation type="submission" date="2021-01" db="EMBL/GenBank/DDBJ databases">
        <title>Adiantum capillus-veneris genome.</title>
        <authorList>
            <person name="Fang Y."/>
            <person name="Liao Q."/>
        </authorList>
    </citation>
    <scope>NUCLEOTIDE SEQUENCE</scope>
    <source>
        <strain evidence="3">H3</strain>
        <tissue evidence="3">Leaf</tissue>
    </source>
</reference>
<feature type="repeat" description="PPR" evidence="2">
    <location>
        <begin position="327"/>
        <end position="361"/>
    </location>
</feature>
<evidence type="ECO:0008006" key="5">
    <source>
        <dbReference type="Google" id="ProtNLM"/>
    </source>
</evidence>
<dbReference type="GO" id="GO:0009451">
    <property type="term" value="P:RNA modification"/>
    <property type="evidence" value="ECO:0007669"/>
    <property type="project" value="InterPro"/>
</dbReference>
<keyword evidence="4" id="KW-1185">Reference proteome</keyword>
<dbReference type="AlphaFoldDB" id="A0A9D4UEC7"/>
<feature type="repeat" description="PPR" evidence="2">
    <location>
        <begin position="226"/>
        <end position="260"/>
    </location>
</feature>
<dbReference type="FunFam" id="1.25.40.10:FF:000343">
    <property type="entry name" value="Pentatricopeptide repeat-containing protein At3g58590"/>
    <property type="match status" value="1"/>
</dbReference>
<dbReference type="PANTHER" id="PTHR24015">
    <property type="entry name" value="OS07G0578800 PROTEIN-RELATED"/>
    <property type="match status" value="1"/>
</dbReference>
<dbReference type="Proteomes" id="UP000886520">
    <property type="component" value="Chromosome 19"/>
</dbReference>
<evidence type="ECO:0000256" key="1">
    <source>
        <dbReference type="ARBA" id="ARBA00022737"/>
    </source>
</evidence>
<evidence type="ECO:0000256" key="2">
    <source>
        <dbReference type="PROSITE-ProRule" id="PRU00708"/>
    </source>
</evidence>
<accession>A0A9D4UEC7</accession>
<dbReference type="Gene3D" id="1.25.40.10">
    <property type="entry name" value="Tetratricopeptide repeat domain"/>
    <property type="match status" value="6"/>
</dbReference>
<dbReference type="PROSITE" id="PS51375">
    <property type="entry name" value="PPR"/>
    <property type="match status" value="5"/>
</dbReference>
<dbReference type="Pfam" id="PF13041">
    <property type="entry name" value="PPR_2"/>
    <property type="match status" value="5"/>
</dbReference>
<proteinExistence type="predicted"/>
<dbReference type="EMBL" id="JABFUD020000019">
    <property type="protein sequence ID" value="KAI5065656.1"/>
    <property type="molecule type" value="Genomic_DNA"/>
</dbReference>
<dbReference type="FunFam" id="1.25.40.10:FF:000196">
    <property type="entry name" value="Pentatricopeptide repeat-containing protein At4g14850"/>
    <property type="match status" value="1"/>
</dbReference>
<dbReference type="GO" id="GO:0003723">
    <property type="term" value="F:RNA binding"/>
    <property type="evidence" value="ECO:0007669"/>
    <property type="project" value="InterPro"/>
</dbReference>
<name>A0A9D4UEC7_ADICA</name>
<dbReference type="InterPro" id="IPR011990">
    <property type="entry name" value="TPR-like_helical_dom_sf"/>
</dbReference>
<feature type="repeat" description="PPR" evidence="2">
    <location>
        <begin position="125"/>
        <end position="159"/>
    </location>
</feature>
<dbReference type="SUPFAM" id="SSF48452">
    <property type="entry name" value="TPR-like"/>
    <property type="match status" value="1"/>
</dbReference>
<evidence type="ECO:0000313" key="3">
    <source>
        <dbReference type="EMBL" id="KAI5065656.1"/>
    </source>
</evidence>
<evidence type="ECO:0000313" key="4">
    <source>
        <dbReference type="Proteomes" id="UP000886520"/>
    </source>
</evidence>
<dbReference type="InterPro" id="IPR002885">
    <property type="entry name" value="PPR_rpt"/>
</dbReference>
<dbReference type="GO" id="GO:0048731">
    <property type="term" value="P:system development"/>
    <property type="evidence" value="ECO:0007669"/>
    <property type="project" value="UniProtKB-ARBA"/>
</dbReference>
<dbReference type="InterPro" id="IPR046960">
    <property type="entry name" value="PPR_At4g14850-like_plant"/>
</dbReference>